<dbReference type="InterPro" id="IPR036736">
    <property type="entry name" value="ACP-like_sf"/>
</dbReference>
<dbReference type="KEGG" id="cpho:CPHO_03755"/>
<sequence length="67" mass="7203">MISSVTGGDEPAREDRLDNIGVTSLDLIELAVRVEQKFGVRVDEATAQGFNTVGDVVAYIDTHAENP</sequence>
<reference evidence="2 3" key="1">
    <citation type="submission" date="2014-08" db="EMBL/GenBank/DDBJ databases">
        <title>Complete genome sequence of Corynebacterium phocae M408/89/1(T)(=DSM 44612(T)), isolated from the common seal (Phoca vitulina).</title>
        <authorList>
            <person name="Ruckert C."/>
            <person name="Albersmeier A."/>
            <person name="Winkler A."/>
            <person name="Kalinowski J."/>
        </authorList>
    </citation>
    <scope>NUCLEOTIDE SEQUENCE [LARGE SCALE GENOMIC DNA]</scope>
    <source>
        <strain evidence="2 3">M408/89/1</strain>
    </source>
</reference>
<keyword evidence="3" id="KW-1185">Reference proteome</keyword>
<gene>
    <name evidence="2" type="ORF">CPHO_03755</name>
</gene>
<dbReference type="STRING" id="161895.CPHO_03755"/>
<dbReference type="Proteomes" id="UP000185491">
    <property type="component" value="Chromosome"/>
</dbReference>
<feature type="domain" description="Carrier" evidence="1">
    <location>
        <begin position="1"/>
        <end position="64"/>
    </location>
</feature>
<evidence type="ECO:0000259" key="1">
    <source>
        <dbReference type="PROSITE" id="PS50075"/>
    </source>
</evidence>
<proteinExistence type="predicted"/>
<dbReference type="PROSITE" id="PS50075">
    <property type="entry name" value="CARRIER"/>
    <property type="match status" value="1"/>
</dbReference>
<protein>
    <recommendedName>
        <fullName evidence="1">Carrier domain-containing protein</fullName>
    </recommendedName>
</protein>
<evidence type="ECO:0000313" key="3">
    <source>
        <dbReference type="Proteomes" id="UP000185491"/>
    </source>
</evidence>
<name>A0A1L7D6F0_9CORY</name>
<evidence type="ECO:0000313" key="2">
    <source>
        <dbReference type="EMBL" id="APT93647.1"/>
    </source>
</evidence>
<dbReference type="SUPFAM" id="SSF47336">
    <property type="entry name" value="ACP-like"/>
    <property type="match status" value="1"/>
</dbReference>
<dbReference type="InterPro" id="IPR009081">
    <property type="entry name" value="PP-bd_ACP"/>
</dbReference>
<accession>A0A1L7D6F0</accession>
<dbReference type="EMBL" id="CP009249">
    <property type="protein sequence ID" value="APT93647.1"/>
    <property type="molecule type" value="Genomic_DNA"/>
</dbReference>
<dbReference type="Pfam" id="PF00550">
    <property type="entry name" value="PP-binding"/>
    <property type="match status" value="1"/>
</dbReference>
<dbReference type="Gene3D" id="1.10.1200.10">
    <property type="entry name" value="ACP-like"/>
    <property type="match status" value="1"/>
</dbReference>
<dbReference type="AlphaFoldDB" id="A0A1L7D6F0"/>
<organism evidence="2 3">
    <name type="scientific">Corynebacterium phocae</name>
    <dbReference type="NCBI Taxonomy" id="161895"/>
    <lineage>
        <taxon>Bacteria</taxon>
        <taxon>Bacillati</taxon>
        <taxon>Actinomycetota</taxon>
        <taxon>Actinomycetes</taxon>
        <taxon>Mycobacteriales</taxon>
        <taxon>Corynebacteriaceae</taxon>
        <taxon>Corynebacterium</taxon>
    </lineage>
</organism>